<dbReference type="OrthoDB" id="9811532at2"/>
<dbReference type="CDD" id="cd00165">
    <property type="entry name" value="S4"/>
    <property type="match status" value="1"/>
</dbReference>
<dbReference type="RefSeq" id="WP_096463331.1">
    <property type="nucleotide sequence ID" value="NZ_AP017312.1"/>
</dbReference>
<dbReference type="PROSITE" id="PS50889">
    <property type="entry name" value="S4"/>
    <property type="match status" value="1"/>
</dbReference>
<dbReference type="SUPFAM" id="SSF55174">
    <property type="entry name" value="Alpha-L RNA-binding motif"/>
    <property type="match status" value="1"/>
</dbReference>
<accession>A0A0U5B622</accession>
<dbReference type="Gene3D" id="3.10.290.10">
    <property type="entry name" value="RNA-binding S4 domain"/>
    <property type="match status" value="1"/>
</dbReference>
<dbReference type="GO" id="GO:0003723">
    <property type="term" value="F:RNA binding"/>
    <property type="evidence" value="ECO:0007669"/>
    <property type="project" value="InterPro"/>
</dbReference>
<dbReference type="Proteomes" id="UP000217696">
    <property type="component" value="Chromosome"/>
</dbReference>
<proteinExistence type="predicted"/>
<dbReference type="InterPro" id="IPR036986">
    <property type="entry name" value="S4_RNA-bd_sf"/>
</dbReference>
<reference evidence="1 2" key="1">
    <citation type="submission" date="2015-12" db="EMBL/GenBank/DDBJ databases">
        <title>Genome sequence of Aneurinibacillus soli.</title>
        <authorList>
            <person name="Lee J.S."/>
            <person name="Lee K.C."/>
            <person name="Kim K.K."/>
            <person name="Lee B.W."/>
        </authorList>
    </citation>
    <scope>NUCLEOTIDE SEQUENCE [LARGE SCALE GENOMIC DNA]</scope>
    <source>
        <strain evidence="1 2">CB4</strain>
    </source>
</reference>
<evidence type="ECO:0000313" key="1">
    <source>
        <dbReference type="EMBL" id="BAU26269.1"/>
    </source>
</evidence>
<organism evidence="1 2">
    <name type="scientific">Aneurinibacillus soli</name>
    <dbReference type="NCBI Taxonomy" id="1500254"/>
    <lineage>
        <taxon>Bacteria</taxon>
        <taxon>Bacillati</taxon>
        <taxon>Bacillota</taxon>
        <taxon>Bacilli</taxon>
        <taxon>Bacillales</taxon>
        <taxon>Paenibacillaceae</taxon>
        <taxon>Aneurinibacillus group</taxon>
        <taxon>Aneurinibacillus</taxon>
    </lineage>
</organism>
<dbReference type="InterPro" id="IPR014330">
    <property type="entry name" value="RNA-bd_S4-rel_YaaA"/>
</dbReference>
<dbReference type="EMBL" id="AP017312">
    <property type="protein sequence ID" value="BAU26269.1"/>
    <property type="molecule type" value="Genomic_DNA"/>
</dbReference>
<dbReference type="KEGG" id="asoc:CB4_00383"/>
<sequence length="76" mass="8382">MEKTSVEITTEYIQLGQFLKLAGIASTGGHAKILLAEAEIKVNGESENRRGKKLYNGDTVYVEGFGMFEVSRQTVQ</sequence>
<name>A0A0U5B622_9BACL</name>
<gene>
    <name evidence="1" type="ORF">CB4_00383</name>
</gene>
<keyword evidence="2" id="KW-1185">Reference proteome</keyword>
<protein>
    <submittedName>
        <fullName evidence="1">Ribosome-associated protein</fullName>
    </submittedName>
</protein>
<evidence type="ECO:0000313" key="2">
    <source>
        <dbReference type="Proteomes" id="UP000217696"/>
    </source>
</evidence>
<dbReference type="Pfam" id="PF13275">
    <property type="entry name" value="S4_2"/>
    <property type="match status" value="1"/>
</dbReference>
<dbReference type="AlphaFoldDB" id="A0A0U5B622"/>
<dbReference type="NCBIfam" id="TIGR02988">
    <property type="entry name" value="YaaA_near_RecF"/>
    <property type="match status" value="1"/>
</dbReference>